<feature type="region of interest" description="Disordered" evidence="2">
    <location>
        <begin position="1"/>
        <end position="39"/>
    </location>
</feature>
<feature type="region of interest" description="Disordered" evidence="2">
    <location>
        <begin position="183"/>
        <end position="209"/>
    </location>
</feature>
<feature type="domain" description="Zn(2)-C6 fungal-type" evidence="3">
    <location>
        <begin position="46"/>
        <end position="76"/>
    </location>
</feature>
<dbReference type="CDD" id="cd12148">
    <property type="entry name" value="fungal_TF_MHR"/>
    <property type="match status" value="1"/>
</dbReference>
<evidence type="ECO:0000313" key="4">
    <source>
        <dbReference type="EMBL" id="KJR90065.1"/>
    </source>
</evidence>
<evidence type="ECO:0000256" key="2">
    <source>
        <dbReference type="SAM" id="MobiDB-lite"/>
    </source>
</evidence>
<dbReference type="AlphaFoldDB" id="A0A0F2MML0"/>
<gene>
    <name evidence="4" type="ORF">SPSK_05954</name>
</gene>
<dbReference type="GeneID" id="27667939"/>
<feature type="region of interest" description="Disordered" evidence="2">
    <location>
        <begin position="113"/>
        <end position="171"/>
    </location>
</feature>
<name>A0A0F2MML0_SPOSC</name>
<dbReference type="GO" id="GO:0008270">
    <property type="term" value="F:zinc ion binding"/>
    <property type="evidence" value="ECO:0007669"/>
    <property type="project" value="InterPro"/>
</dbReference>
<dbReference type="PANTHER" id="PTHR47785:SF5">
    <property type="entry name" value="ZN(II)2CYS6 TRANSCRIPTION FACTOR (EUROFUNG)"/>
    <property type="match status" value="1"/>
</dbReference>
<dbReference type="PANTHER" id="PTHR47785">
    <property type="entry name" value="ZN(II)2CYS6 TRANSCRIPTION FACTOR (EUROFUNG)-RELATED-RELATED"/>
    <property type="match status" value="1"/>
</dbReference>
<dbReference type="Proteomes" id="UP000033710">
    <property type="component" value="Unassembled WGS sequence"/>
</dbReference>
<reference evidence="4 5" key="1">
    <citation type="journal article" date="2014" name="BMC Genomics">
        <title>Comparative genomics of the major fungal agents of human and animal Sporotrichosis: Sporothrix schenckii and Sporothrix brasiliensis.</title>
        <authorList>
            <person name="Teixeira M.M."/>
            <person name="de Almeida L.G."/>
            <person name="Kubitschek-Barreira P."/>
            <person name="Alves F.L."/>
            <person name="Kioshima E.S."/>
            <person name="Abadio A.K."/>
            <person name="Fernandes L."/>
            <person name="Derengowski L.S."/>
            <person name="Ferreira K.S."/>
            <person name="Souza R.C."/>
            <person name="Ruiz J.C."/>
            <person name="de Andrade N.C."/>
            <person name="Paes H.C."/>
            <person name="Nicola A.M."/>
            <person name="Albuquerque P."/>
            <person name="Gerber A.L."/>
            <person name="Martins V.P."/>
            <person name="Peconick L.D."/>
            <person name="Neto A.V."/>
            <person name="Chaucanez C.B."/>
            <person name="Silva P.A."/>
            <person name="Cunha O.L."/>
            <person name="de Oliveira F.F."/>
            <person name="dos Santos T.C."/>
            <person name="Barros A.L."/>
            <person name="Soares M.A."/>
            <person name="de Oliveira L.M."/>
            <person name="Marini M.M."/>
            <person name="Villalobos-Duno H."/>
            <person name="Cunha M.M."/>
            <person name="de Hoog S."/>
            <person name="da Silveira J.F."/>
            <person name="Henrissat B."/>
            <person name="Nino-Vega G.A."/>
            <person name="Cisalpino P.S."/>
            <person name="Mora-Montes H.M."/>
            <person name="Almeida S.R."/>
            <person name="Stajich J.E."/>
            <person name="Lopes-Bezerra L.M."/>
            <person name="Vasconcelos A.T."/>
            <person name="Felipe M.S."/>
        </authorList>
    </citation>
    <scope>NUCLEOTIDE SEQUENCE [LARGE SCALE GENOMIC DNA]</scope>
    <source>
        <strain evidence="4 5">1099-18</strain>
    </source>
</reference>
<comment type="caution">
    <text evidence="4">The sequence shown here is derived from an EMBL/GenBank/DDBJ whole genome shotgun (WGS) entry which is preliminary data.</text>
</comment>
<feature type="compositionally biased region" description="Polar residues" evidence="2">
    <location>
        <begin position="1"/>
        <end position="15"/>
    </location>
</feature>
<dbReference type="PROSITE" id="PS00463">
    <property type="entry name" value="ZN2_CY6_FUNGAL_1"/>
    <property type="match status" value="1"/>
</dbReference>
<dbReference type="CDD" id="cd00067">
    <property type="entry name" value="GAL4"/>
    <property type="match status" value="1"/>
</dbReference>
<evidence type="ECO:0000256" key="1">
    <source>
        <dbReference type="ARBA" id="ARBA00023242"/>
    </source>
</evidence>
<dbReference type="EMBL" id="AXCR01000001">
    <property type="protein sequence ID" value="KJR90065.1"/>
    <property type="molecule type" value="Genomic_DNA"/>
</dbReference>
<dbReference type="SUPFAM" id="SSF57701">
    <property type="entry name" value="Zn2/Cys6 DNA-binding domain"/>
    <property type="match status" value="1"/>
</dbReference>
<sequence>MQSTFTLDDAPSSTSAKRRRKSGDSLQPAPPSRIGGSYQRTKAPSACLVCRTRKTKCDNVRPICGFCQRTGGDCHYAEPERSRFDPASLAILQQLDDLKLIVQGHTLILQQQQQRQPEAVTGQSPSQDSRQSSVGTRNGRGGIAGGFSGSSMPVNLHGPFDGTDDHISPTTLDKPASVYYGFGPDSSYAQPHRNSDGGQNGAQKRSARQAFDRYAARVQTDTDMPIGTEAMLNASADMGIEAMLRWPVFKRKLDALKITPHVSVVSLMETPASSAANDTLDGMPLKPLDSFGQPDFIRRTRVLELVDNFLVNNNLKNPILGPAALRADAEIFAASPLAWTGRNCLMYLVLAVSTLSIPFTETTASRRVKVDRTDPAFSIAEAYFHEAQQRMGCLICTDSLLAARCGFLTGVYLMHTLRILPAWRAFVQAGSSCVSYFIAHNRVDTVPNVPRNNLGNGDGLTAPMRRDDVPSTSTERALEDALYWSVLKSEVELRLELGLPGSGINAIRYPHVFPCVPDMEIDGRELSVDSGGFLVTNQPEVDRSHLTFGWFFFLAEITLKRLMYRIINSRYLLGLGADVEQASRPHTEEGSNGTDEPNMQIDPAVLDTTEFDLQLEQWMQLLPPAMRFPDSWREPPSDILPWVLRGHGIDAVELLRFPAFAAVMKLESPLAPLNAWTSASVSQYAEATRQNLVRLVRDYLRNSVDRIEANANGLAHRHQGSWLAIRSCTRSALALIGTRLALQEQRDLAVMHGFGVGNAANSASSPGSTLPDSLLPPRWKDGVQLVRDILKAWAPEGRDVAHLAVVLDGLFSLCDDIE</sequence>
<feature type="compositionally biased region" description="Gly residues" evidence="2">
    <location>
        <begin position="138"/>
        <end position="148"/>
    </location>
</feature>
<dbReference type="SMART" id="SM00066">
    <property type="entry name" value="GAL4"/>
    <property type="match status" value="1"/>
</dbReference>
<reference evidence="4 5" key="2">
    <citation type="journal article" date="2015" name="Eukaryot. Cell">
        <title>Asexual propagation of a virulent clone complex in a human and feline outbreak of sporotrichosis.</title>
        <authorList>
            <person name="Teixeira Mde M."/>
            <person name="Rodrigues A.M."/>
            <person name="Tsui C.K."/>
            <person name="de Almeida L.G."/>
            <person name="Van Diepeningen A.D."/>
            <person name="van den Ende B.G."/>
            <person name="Fernandes G.F."/>
            <person name="Kano R."/>
            <person name="Hamelin R.C."/>
            <person name="Lopes-Bezerra L.M."/>
            <person name="Vasconcelos A.T."/>
            <person name="de Hoog S."/>
            <person name="de Camargo Z.P."/>
            <person name="Felipe M.S."/>
        </authorList>
    </citation>
    <scope>NUCLEOTIDE SEQUENCE [LARGE SCALE GENOMIC DNA]</scope>
    <source>
        <strain evidence="4 5">1099-18</strain>
    </source>
</reference>
<dbReference type="PROSITE" id="PS50048">
    <property type="entry name" value="ZN2_CY6_FUNGAL_2"/>
    <property type="match status" value="1"/>
</dbReference>
<dbReference type="OrthoDB" id="4356994at2759"/>
<dbReference type="Gene3D" id="4.10.240.10">
    <property type="entry name" value="Zn(2)-C6 fungal-type DNA-binding domain"/>
    <property type="match status" value="1"/>
</dbReference>
<dbReference type="VEuPathDB" id="FungiDB:SPSK_05954"/>
<evidence type="ECO:0000313" key="5">
    <source>
        <dbReference type="Proteomes" id="UP000033710"/>
    </source>
</evidence>
<dbReference type="KEGG" id="ssck:SPSK_05954"/>
<dbReference type="Pfam" id="PF00172">
    <property type="entry name" value="Zn_clus"/>
    <property type="match status" value="1"/>
</dbReference>
<dbReference type="InterPro" id="IPR036864">
    <property type="entry name" value="Zn2-C6_fun-type_DNA-bd_sf"/>
</dbReference>
<evidence type="ECO:0000259" key="3">
    <source>
        <dbReference type="PROSITE" id="PS50048"/>
    </source>
</evidence>
<dbReference type="InterPro" id="IPR001138">
    <property type="entry name" value="Zn2Cys6_DnaBD"/>
</dbReference>
<organism evidence="4 5">
    <name type="scientific">Sporothrix schenckii 1099-18</name>
    <dbReference type="NCBI Taxonomy" id="1397361"/>
    <lineage>
        <taxon>Eukaryota</taxon>
        <taxon>Fungi</taxon>
        <taxon>Dikarya</taxon>
        <taxon>Ascomycota</taxon>
        <taxon>Pezizomycotina</taxon>
        <taxon>Sordariomycetes</taxon>
        <taxon>Sordariomycetidae</taxon>
        <taxon>Ophiostomatales</taxon>
        <taxon>Ophiostomataceae</taxon>
        <taxon>Sporothrix</taxon>
    </lineage>
</organism>
<feature type="compositionally biased region" description="Polar residues" evidence="2">
    <location>
        <begin position="121"/>
        <end position="134"/>
    </location>
</feature>
<dbReference type="InterPro" id="IPR053181">
    <property type="entry name" value="EcdB-like_regulator"/>
</dbReference>
<accession>A0A0F2MML0</accession>
<protein>
    <recommendedName>
        <fullName evidence="3">Zn(2)-C6 fungal-type domain-containing protein</fullName>
    </recommendedName>
</protein>
<dbReference type="GO" id="GO:0000981">
    <property type="term" value="F:DNA-binding transcription factor activity, RNA polymerase II-specific"/>
    <property type="evidence" value="ECO:0007669"/>
    <property type="project" value="InterPro"/>
</dbReference>
<proteinExistence type="predicted"/>
<keyword evidence="1" id="KW-0539">Nucleus</keyword>
<dbReference type="RefSeq" id="XP_016592741.1">
    <property type="nucleotide sequence ID" value="XM_016732662.1"/>
</dbReference>